<organism evidence="11 12">
    <name type="scientific">Mucor flavus</name>
    <dbReference type="NCBI Taxonomy" id="439312"/>
    <lineage>
        <taxon>Eukaryota</taxon>
        <taxon>Fungi</taxon>
        <taxon>Fungi incertae sedis</taxon>
        <taxon>Mucoromycota</taxon>
        <taxon>Mucoromycotina</taxon>
        <taxon>Mucoromycetes</taxon>
        <taxon>Mucorales</taxon>
        <taxon>Mucorineae</taxon>
        <taxon>Mucoraceae</taxon>
        <taxon>Mucor</taxon>
    </lineage>
</organism>
<feature type="signal peptide" evidence="10">
    <location>
        <begin position="1"/>
        <end position="28"/>
    </location>
</feature>
<evidence type="ECO:0000256" key="9">
    <source>
        <dbReference type="ARBA" id="ARBA00023136"/>
    </source>
</evidence>
<evidence type="ECO:0000256" key="8">
    <source>
        <dbReference type="ARBA" id="ARBA00022989"/>
    </source>
</evidence>
<evidence type="ECO:0000256" key="10">
    <source>
        <dbReference type="RuleBase" id="RU361143"/>
    </source>
</evidence>
<sequence>MIAKANWVMISVRLLLLLAFSYACVVLAVPHQFENTKIIRTIEVTSAIAREDVGIRAKNIDSAPASQYYFYVPAVIAESAASFNAFLRKEKTELKVTFEQEDVATNMYVYKITLLEPVQPQKDILIGLKVAYTHTIKPMPIKLPQVSRQHTVFAFNSYFLSPYQTIETKTTLQTPTKNIISHTGAGGKSAAIGNKVVYGPYENIAPLSFDIATCHFENSKPLLTITKLERDVEISHWGNNLAVEEHYALRNDGAKLEGDFNRVQYQLTSQIHEQTNVLKSLSFDLPASAHDPYYRDEVGNVSTSHFRVEKNKAVLEIMPRYPLFGGWNYTWYQGFNADLSSYVHKTMSGKYILNIKFVENVQDMTVDKAVVRVVLPEGATDAKVTTPFDVDNQYIDTHFTYFDSTGRTMIVLEKSNVVREHELPIQIEYEYSSWRLLQKPIVASMAIFVLFAVSICLNKMTFTISNEKTKPSLKKE</sequence>
<comment type="subcellular location">
    <subcellularLocation>
        <location evidence="2 10">Endoplasmic reticulum membrane</location>
        <topology evidence="2 10">Single-pass type I membrane protein</topology>
    </subcellularLocation>
</comment>
<comment type="function">
    <text evidence="1 10">Subunit of the oligosaccharyl transferase (OST) complex that catalyzes the initial transfer of a defined glycan (Glc(3)Man(9)GlcNAc(2) in eukaryotes) from the lipid carrier dolichol-pyrophosphate to an asparagine residue within an Asn-X-Ser/Thr consensus motif in nascent polypeptide chains, the first step in protein N-glycosylation. N-glycosylation occurs cotranslationally and the complex associates with the Sec61 complex at the channel-forming translocon complex that mediates protein translocation across the endoplasmic reticulum (ER). All subunits are required for a maximal enzyme activity.</text>
</comment>
<dbReference type="PANTHER" id="PTHR21049">
    <property type="entry name" value="RIBOPHORIN I"/>
    <property type="match status" value="1"/>
</dbReference>
<dbReference type="PANTHER" id="PTHR21049:SF0">
    <property type="entry name" value="DOLICHYL-DIPHOSPHOOLIGOSACCHARIDE--PROTEIN GLYCOSYLTRANSFERASE SUBUNIT 1"/>
    <property type="match status" value="1"/>
</dbReference>
<proteinExistence type="inferred from homology"/>
<comment type="similarity">
    <text evidence="4 10">Belongs to the OST1 family.</text>
</comment>
<name>A0ABP9YLY7_9FUNG</name>
<keyword evidence="12" id="KW-1185">Reference proteome</keyword>
<evidence type="ECO:0000256" key="3">
    <source>
        <dbReference type="ARBA" id="ARBA00004922"/>
    </source>
</evidence>
<evidence type="ECO:0000256" key="1">
    <source>
        <dbReference type="ARBA" id="ARBA00002791"/>
    </source>
</evidence>
<keyword evidence="9 10" id="KW-0472">Membrane</keyword>
<dbReference type="EMBL" id="BAABUK010000003">
    <property type="protein sequence ID" value="GAA5807870.1"/>
    <property type="molecule type" value="Genomic_DNA"/>
</dbReference>
<evidence type="ECO:0000256" key="7">
    <source>
        <dbReference type="ARBA" id="ARBA00022824"/>
    </source>
</evidence>
<keyword evidence="7 10" id="KW-0256">Endoplasmic reticulum</keyword>
<evidence type="ECO:0000256" key="5">
    <source>
        <dbReference type="ARBA" id="ARBA00022692"/>
    </source>
</evidence>
<accession>A0ABP9YLY7</accession>
<feature type="transmembrane region" description="Helical" evidence="10">
    <location>
        <begin position="441"/>
        <end position="460"/>
    </location>
</feature>
<gene>
    <name evidence="11" type="ORF">MFLAVUS_001249</name>
</gene>
<dbReference type="InterPro" id="IPR007676">
    <property type="entry name" value="Ribophorin_I"/>
</dbReference>
<keyword evidence="6 10" id="KW-0732">Signal</keyword>
<comment type="pathway">
    <text evidence="3 10">Protein modification; protein glycosylation.</text>
</comment>
<keyword evidence="5 10" id="KW-0812">Transmembrane</keyword>
<evidence type="ECO:0000256" key="4">
    <source>
        <dbReference type="ARBA" id="ARBA00008905"/>
    </source>
</evidence>
<evidence type="ECO:0000313" key="12">
    <source>
        <dbReference type="Proteomes" id="UP001473302"/>
    </source>
</evidence>
<evidence type="ECO:0000313" key="11">
    <source>
        <dbReference type="EMBL" id="GAA5807870.1"/>
    </source>
</evidence>
<evidence type="ECO:0000256" key="6">
    <source>
        <dbReference type="ARBA" id="ARBA00022729"/>
    </source>
</evidence>
<feature type="chain" id="PRO_5044978361" description="Dolichyl-diphosphooligosaccharide--protein glycosyltransferase subunit 1" evidence="10">
    <location>
        <begin position="29"/>
        <end position="476"/>
    </location>
</feature>
<dbReference type="Pfam" id="PF04597">
    <property type="entry name" value="Ribophorin_I"/>
    <property type="match status" value="1"/>
</dbReference>
<dbReference type="PROSITE" id="PS51257">
    <property type="entry name" value="PROKAR_LIPOPROTEIN"/>
    <property type="match status" value="1"/>
</dbReference>
<keyword evidence="8 10" id="KW-1133">Transmembrane helix</keyword>
<evidence type="ECO:0000256" key="2">
    <source>
        <dbReference type="ARBA" id="ARBA00004115"/>
    </source>
</evidence>
<protein>
    <recommendedName>
        <fullName evidence="10">Dolichyl-diphosphooligosaccharide--protein glycosyltransferase subunit 1</fullName>
    </recommendedName>
</protein>
<reference evidence="11 12" key="1">
    <citation type="submission" date="2024-04" db="EMBL/GenBank/DDBJ databases">
        <title>genome sequences of Mucor flavus KT1a and Helicostylum pulchrum KT1b strains isolated from the surface of a dry-aged beef.</title>
        <authorList>
            <person name="Toyotome T."/>
            <person name="Hosono M."/>
            <person name="Torimaru M."/>
            <person name="Fukuda K."/>
            <person name="Mikami N."/>
        </authorList>
    </citation>
    <scope>NUCLEOTIDE SEQUENCE [LARGE SCALE GENOMIC DNA]</scope>
    <source>
        <strain evidence="11 12">KT1a</strain>
    </source>
</reference>
<dbReference type="Proteomes" id="UP001473302">
    <property type="component" value="Unassembled WGS sequence"/>
</dbReference>
<comment type="subunit">
    <text evidence="10">Component of the oligosaccharyltransferase (OST) complex.</text>
</comment>
<comment type="caution">
    <text evidence="11">The sequence shown here is derived from an EMBL/GenBank/DDBJ whole genome shotgun (WGS) entry which is preliminary data.</text>
</comment>